<gene>
    <name evidence="1" type="ORF">BC643_3404</name>
</gene>
<evidence type="ECO:0000313" key="1">
    <source>
        <dbReference type="EMBL" id="RKD88259.1"/>
    </source>
</evidence>
<accession>A0A419VYM7</accession>
<dbReference type="InterPro" id="IPR013783">
    <property type="entry name" value="Ig-like_fold"/>
</dbReference>
<name>A0A419VYM7_9BACT</name>
<dbReference type="PROSITE" id="PS51257">
    <property type="entry name" value="PROKAR_LIPOPROTEIN"/>
    <property type="match status" value="1"/>
</dbReference>
<evidence type="ECO:0000313" key="2">
    <source>
        <dbReference type="Proteomes" id="UP000283387"/>
    </source>
</evidence>
<protein>
    <submittedName>
        <fullName evidence="1">Uncharacterized protein DUF5007</fullName>
    </submittedName>
</protein>
<organism evidence="1 2">
    <name type="scientific">Mangrovibacterium diazotrophicum</name>
    <dbReference type="NCBI Taxonomy" id="1261403"/>
    <lineage>
        <taxon>Bacteria</taxon>
        <taxon>Pseudomonadati</taxon>
        <taxon>Bacteroidota</taxon>
        <taxon>Bacteroidia</taxon>
        <taxon>Marinilabiliales</taxon>
        <taxon>Prolixibacteraceae</taxon>
        <taxon>Mangrovibacterium</taxon>
    </lineage>
</organism>
<dbReference type="Proteomes" id="UP000283387">
    <property type="component" value="Unassembled WGS sequence"/>
</dbReference>
<sequence length="284" mass="31203">MKLLNIQIKNTGFVLALLATGISLFSCTSIPEPGSLAPDINYKNRKQYAISGMEQTIGDFEVSTSTLPLTFEIVNISETSGQDVSSLTQSVPVVRYTEPIDGNESAEELALKTDTVELPAVSVNENTGKIEIQQGNDIPAGEYHFDIQVSNTSGSKILEDAIIIEFTEYELVSWSSGMAQEPEIERVADSPNEVLFVGYLDGVALPGERIDFTKNRASGFAGTFVNDTEEGEIWSVDFPVEESETYCTWAVENTTDGTESYDYESESFTFVLGRPGSYVIRLYK</sequence>
<reference evidence="1 2" key="1">
    <citation type="submission" date="2018-09" db="EMBL/GenBank/DDBJ databases">
        <title>Genomic Encyclopedia of Archaeal and Bacterial Type Strains, Phase II (KMG-II): from individual species to whole genera.</title>
        <authorList>
            <person name="Goeker M."/>
        </authorList>
    </citation>
    <scope>NUCLEOTIDE SEQUENCE [LARGE SCALE GENOMIC DNA]</scope>
    <source>
        <strain evidence="1 2">DSM 27148</strain>
    </source>
</reference>
<dbReference type="Gene3D" id="2.60.40.10">
    <property type="entry name" value="Immunoglobulins"/>
    <property type="match status" value="1"/>
</dbReference>
<proteinExistence type="predicted"/>
<dbReference type="Pfam" id="PF16398">
    <property type="entry name" value="DUF5007"/>
    <property type="match status" value="1"/>
</dbReference>
<dbReference type="RefSeq" id="WP_170154594.1">
    <property type="nucleotide sequence ID" value="NZ_RAPN01000002.1"/>
</dbReference>
<comment type="caution">
    <text evidence="1">The sequence shown here is derived from an EMBL/GenBank/DDBJ whole genome shotgun (WGS) entry which is preliminary data.</text>
</comment>
<dbReference type="EMBL" id="RAPN01000002">
    <property type="protein sequence ID" value="RKD88259.1"/>
    <property type="molecule type" value="Genomic_DNA"/>
</dbReference>
<dbReference type="AlphaFoldDB" id="A0A419VYM7"/>
<dbReference type="InterPro" id="IPR032173">
    <property type="entry name" value="DUF5007"/>
</dbReference>
<keyword evidence="2" id="KW-1185">Reference proteome</keyword>